<dbReference type="AlphaFoldDB" id="A0A382A4E3"/>
<gene>
    <name evidence="1" type="ORF">METZ01_LOCUS148811</name>
</gene>
<accession>A0A382A4E3</accession>
<reference evidence="1" key="1">
    <citation type="submission" date="2018-05" db="EMBL/GenBank/DDBJ databases">
        <authorList>
            <person name="Lanie J.A."/>
            <person name="Ng W.-L."/>
            <person name="Kazmierczak K.M."/>
            <person name="Andrzejewski T.M."/>
            <person name="Davidsen T.M."/>
            <person name="Wayne K.J."/>
            <person name="Tettelin H."/>
            <person name="Glass J.I."/>
            <person name="Rusch D."/>
            <person name="Podicherti R."/>
            <person name="Tsui H.-C.T."/>
            <person name="Winkler M.E."/>
        </authorList>
    </citation>
    <scope>NUCLEOTIDE SEQUENCE</scope>
</reference>
<evidence type="ECO:0008006" key="2">
    <source>
        <dbReference type="Google" id="ProtNLM"/>
    </source>
</evidence>
<organism evidence="1">
    <name type="scientific">marine metagenome</name>
    <dbReference type="NCBI Taxonomy" id="408172"/>
    <lineage>
        <taxon>unclassified sequences</taxon>
        <taxon>metagenomes</taxon>
        <taxon>ecological metagenomes</taxon>
    </lineage>
</organism>
<evidence type="ECO:0000313" key="1">
    <source>
        <dbReference type="EMBL" id="SVA95957.1"/>
    </source>
</evidence>
<sequence>MLKSLPNTVYISGCSNSHFHYLDSYKDSWTNQLGFSKVYNHGICGSSNDFIARRAIDFCSRHKPELAIIQWTQLPRWETIGSPKGSGDFYFEDHTYPEFNYLNAEIQKNIKPFKWSQQFKPDFYASVPYGNWLTENKHKAFVTIEDATTSLFGLIKNAYILQNYFKENNQPYLFVNGGDWLHSQQFDYPGEFGSWYPLDFIETVTDGPITTIQPLASKIDKTFWPNINIIENIVDKGSDGRHPGKQTNINFAKLVKEKINVGNRK</sequence>
<dbReference type="EMBL" id="UINC01023723">
    <property type="protein sequence ID" value="SVA95957.1"/>
    <property type="molecule type" value="Genomic_DNA"/>
</dbReference>
<protein>
    <recommendedName>
        <fullName evidence="2">SGNH hydrolase-type esterase domain-containing protein</fullName>
    </recommendedName>
</protein>
<proteinExistence type="predicted"/>
<name>A0A382A4E3_9ZZZZ</name>